<keyword evidence="2 4" id="KW-0238">DNA-binding</keyword>
<feature type="DNA-binding region" description="H-T-H motif" evidence="4">
    <location>
        <begin position="39"/>
        <end position="58"/>
    </location>
</feature>
<dbReference type="InterPro" id="IPR009057">
    <property type="entry name" value="Homeodomain-like_sf"/>
</dbReference>
<evidence type="ECO:0000313" key="8">
    <source>
        <dbReference type="Proteomes" id="UP000199548"/>
    </source>
</evidence>
<dbReference type="InterPro" id="IPR036271">
    <property type="entry name" value="Tet_transcr_reg_TetR-rel_C_sf"/>
</dbReference>
<protein>
    <submittedName>
        <fullName evidence="7">Transcriptional regulator, TetR family</fullName>
    </submittedName>
</protein>
<dbReference type="GO" id="GO:0000976">
    <property type="term" value="F:transcription cis-regulatory region binding"/>
    <property type="evidence" value="ECO:0007669"/>
    <property type="project" value="TreeGrafter"/>
</dbReference>
<evidence type="ECO:0000256" key="5">
    <source>
        <dbReference type="SAM" id="MobiDB-lite"/>
    </source>
</evidence>
<evidence type="ECO:0000256" key="1">
    <source>
        <dbReference type="ARBA" id="ARBA00023015"/>
    </source>
</evidence>
<organism evidence="7 8">
    <name type="scientific">Paraburkholderia megapolitana</name>
    <dbReference type="NCBI Taxonomy" id="420953"/>
    <lineage>
        <taxon>Bacteria</taxon>
        <taxon>Pseudomonadati</taxon>
        <taxon>Pseudomonadota</taxon>
        <taxon>Betaproteobacteria</taxon>
        <taxon>Burkholderiales</taxon>
        <taxon>Burkholderiaceae</taxon>
        <taxon>Paraburkholderia</taxon>
    </lineage>
</organism>
<dbReference type="PROSITE" id="PS50977">
    <property type="entry name" value="HTH_TETR_2"/>
    <property type="match status" value="1"/>
</dbReference>
<evidence type="ECO:0000313" key="7">
    <source>
        <dbReference type="EMBL" id="SFJ35121.1"/>
    </source>
</evidence>
<accession>A0A1I3QPD3</accession>
<dbReference type="Pfam" id="PF00440">
    <property type="entry name" value="TetR_N"/>
    <property type="match status" value="1"/>
</dbReference>
<feature type="domain" description="HTH tetR-type" evidence="6">
    <location>
        <begin position="16"/>
        <end position="76"/>
    </location>
</feature>
<dbReference type="OrthoDB" id="8961953at2"/>
<gene>
    <name evidence="7" type="ORF">SAMN05192543_106456</name>
</gene>
<sequence length="235" mass="25905">MEKLRQCGCRPPPKVRDAREYMLDTATRLFSEQGVGATTIAQIATAAGVTSAMVHYYFTNRDTLLDAIVDDRLAPAVQFVWEPVTEAAGSDPFGMIEAHISRLFTIAERMPWLPSLWMQDNFCEGSLLHERMVRHLPTGKVTLFIELIARAQQAGVVNREIEAPLLVNSLFSLVMTPLATSRIPSKLPGISGVGRPVLERHVKALVTGGMRPHGKLSKREAAHGKPQGKPHGKHK</sequence>
<dbReference type="InterPro" id="IPR050109">
    <property type="entry name" value="HTH-type_TetR-like_transc_reg"/>
</dbReference>
<dbReference type="GO" id="GO:0003700">
    <property type="term" value="F:DNA-binding transcription factor activity"/>
    <property type="evidence" value="ECO:0007669"/>
    <property type="project" value="TreeGrafter"/>
</dbReference>
<dbReference type="Proteomes" id="UP000199548">
    <property type="component" value="Unassembled WGS sequence"/>
</dbReference>
<dbReference type="AlphaFoldDB" id="A0A1I3QPD3"/>
<feature type="region of interest" description="Disordered" evidence="5">
    <location>
        <begin position="208"/>
        <end position="235"/>
    </location>
</feature>
<evidence type="ECO:0000259" key="6">
    <source>
        <dbReference type="PROSITE" id="PS50977"/>
    </source>
</evidence>
<dbReference type="STRING" id="420953.SAMN05192543_106456"/>
<dbReference type="Gene3D" id="1.10.357.10">
    <property type="entry name" value="Tetracycline Repressor, domain 2"/>
    <property type="match status" value="1"/>
</dbReference>
<feature type="compositionally biased region" description="Basic residues" evidence="5">
    <location>
        <begin position="226"/>
        <end position="235"/>
    </location>
</feature>
<reference evidence="7 8" key="1">
    <citation type="submission" date="2016-10" db="EMBL/GenBank/DDBJ databases">
        <authorList>
            <person name="de Groot N.N."/>
        </authorList>
    </citation>
    <scope>NUCLEOTIDE SEQUENCE [LARGE SCALE GENOMIC DNA]</scope>
    <source>
        <strain evidence="7 8">LMG 23650</strain>
    </source>
</reference>
<dbReference type="PANTHER" id="PTHR30055:SF234">
    <property type="entry name" value="HTH-TYPE TRANSCRIPTIONAL REGULATOR BETI"/>
    <property type="match status" value="1"/>
</dbReference>
<dbReference type="SUPFAM" id="SSF48498">
    <property type="entry name" value="Tetracyclin repressor-like, C-terminal domain"/>
    <property type="match status" value="1"/>
</dbReference>
<dbReference type="EMBL" id="FOQU01000006">
    <property type="protein sequence ID" value="SFJ35121.1"/>
    <property type="molecule type" value="Genomic_DNA"/>
</dbReference>
<keyword evidence="1" id="KW-0805">Transcription regulation</keyword>
<dbReference type="PANTHER" id="PTHR30055">
    <property type="entry name" value="HTH-TYPE TRANSCRIPTIONAL REGULATOR RUTR"/>
    <property type="match status" value="1"/>
</dbReference>
<keyword evidence="8" id="KW-1185">Reference proteome</keyword>
<dbReference type="PRINTS" id="PR00455">
    <property type="entry name" value="HTHTETR"/>
</dbReference>
<dbReference type="SUPFAM" id="SSF46689">
    <property type="entry name" value="Homeodomain-like"/>
    <property type="match status" value="1"/>
</dbReference>
<name>A0A1I3QPD3_9BURK</name>
<evidence type="ECO:0000256" key="3">
    <source>
        <dbReference type="ARBA" id="ARBA00023163"/>
    </source>
</evidence>
<evidence type="ECO:0000256" key="4">
    <source>
        <dbReference type="PROSITE-ProRule" id="PRU00335"/>
    </source>
</evidence>
<evidence type="ECO:0000256" key="2">
    <source>
        <dbReference type="ARBA" id="ARBA00023125"/>
    </source>
</evidence>
<dbReference type="InterPro" id="IPR001647">
    <property type="entry name" value="HTH_TetR"/>
</dbReference>
<proteinExistence type="predicted"/>
<keyword evidence="3" id="KW-0804">Transcription</keyword>